<dbReference type="InterPro" id="IPR014202">
    <property type="entry name" value="Spore_II_R"/>
</dbReference>
<dbReference type="EMBL" id="OY569118">
    <property type="protein sequence ID" value="CAJ1000910.1"/>
    <property type="molecule type" value="Genomic_DNA"/>
</dbReference>
<protein>
    <submittedName>
        <fullName evidence="3">Stage II sporulation protein R</fullName>
    </submittedName>
</protein>
<evidence type="ECO:0000313" key="3">
    <source>
        <dbReference type="EMBL" id="CAJ1000910.1"/>
    </source>
</evidence>
<reference evidence="3" key="1">
    <citation type="submission" date="2023-07" db="EMBL/GenBank/DDBJ databases">
        <authorList>
            <person name="Ivanov I."/>
            <person name="Teneva D."/>
            <person name="Stoikov I."/>
        </authorList>
    </citation>
    <scope>NUCLEOTIDE SEQUENCE</scope>
    <source>
        <strain evidence="3">4475</strain>
    </source>
</reference>
<dbReference type="KEGG" id="bayd:BSPP4475_01045"/>
<name>A0AA48M448_9BACL</name>
<accession>A0AA48M448</accession>
<organism evidence="3 4">
    <name type="scientific">Brevibacillus aydinogluensis</name>
    <dbReference type="NCBI Taxonomy" id="927786"/>
    <lineage>
        <taxon>Bacteria</taxon>
        <taxon>Bacillati</taxon>
        <taxon>Bacillota</taxon>
        <taxon>Bacilli</taxon>
        <taxon>Bacillales</taxon>
        <taxon>Paenibacillaceae</taxon>
        <taxon>Brevibacillus</taxon>
    </lineage>
</organism>
<dbReference type="Pfam" id="PF09551">
    <property type="entry name" value="Spore_II_R"/>
    <property type="match status" value="1"/>
</dbReference>
<feature type="compositionally biased region" description="Polar residues" evidence="1">
    <location>
        <begin position="250"/>
        <end position="260"/>
    </location>
</feature>
<feature type="region of interest" description="Disordered" evidence="1">
    <location>
        <begin position="225"/>
        <end position="265"/>
    </location>
</feature>
<evidence type="ECO:0000256" key="1">
    <source>
        <dbReference type="SAM" id="MobiDB-lite"/>
    </source>
</evidence>
<gene>
    <name evidence="3" type="primary">spoIIR</name>
    <name evidence="3" type="ORF">BSPP4475_01045</name>
</gene>
<dbReference type="RefSeq" id="WP_171564070.1">
    <property type="nucleotide sequence ID" value="NZ_OY569118.1"/>
</dbReference>
<feature type="region of interest" description="Disordered" evidence="1">
    <location>
        <begin position="166"/>
        <end position="188"/>
    </location>
</feature>
<dbReference type="Proteomes" id="UP001189619">
    <property type="component" value="Chromosome"/>
</dbReference>
<evidence type="ECO:0000256" key="2">
    <source>
        <dbReference type="SAM" id="SignalP"/>
    </source>
</evidence>
<dbReference type="AlphaFoldDB" id="A0AA48M448"/>
<dbReference type="NCBIfam" id="TIGR02837">
    <property type="entry name" value="spore_II_R"/>
    <property type="match status" value="1"/>
</dbReference>
<feature type="chain" id="PRO_5041311037" evidence="2">
    <location>
        <begin position="25"/>
        <end position="288"/>
    </location>
</feature>
<evidence type="ECO:0000313" key="4">
    <source>
        <dbReference type="Proteomes" id="UP001189619"/>
    </source>
</evidence>
<feature type="signal peptide" evidence="2">
    <location>
        <begin position="1"/>
        <end position="24"/>
    </location>
</feature>
<proteinExistence type="predicted"/>
<feature type="compositionally biased region" description="Basic and acidic residues" evidence="1">
    <location>
        <begin position="232"/>
        <end position="249"/>
    </location>
</feature>
<sequence>MKRFWLAAFCVLMLMMSWEGQLTAANVLDNGPIPQESIRLRIIANSDSLQDQWLKREVRDAIVARMNEWVTEIRSYEEARQVVAARLPELQQLVDQTIRERGFSYPAEVDFGRVPFPTKLYGTYVYPAGDYEALRVRIGEAKGQNWWCVLFPPLCFIDMSNGDAVQAASVEPDTESEPSGQDDGQMEAAAQQTLPAVMADVDSEWEAFAERRLAHLEARWLGDVEMAADQPPAEREGNPYKAADRDAKQEQQPAGKNPQGTDVKETTAVQPNMEVRFFFWEKLTAFFS</sequence>
<keyword evidence="2" id="KW-0732">Signal</keyword>
<keyword evidence="4" id="KW-1185">Reference proteome</keyword>